<keyword evidence="3 6" id="KW-1133">Transmembrane helix</keyword>
<dbReference type="InterPro" id="IPR049326">
    <property type="entry name" value="Rhodopsin_dom_fungi"/>
</dbReference>
<dbReference type="InterPro" id="IPR052337">
    <property type="entry name" value="SAT4-like"/>
</dbReference>
<protein>
    <recommendedName>
        <fullName evidence="7">Rhodopsin domain-containing protein</fullName>
    </recommendedName>
</protein>
<dbReference type="PANTHER" id="PTHR33048">
    <property type="entry name" value="PTH11-LIKE INTEGRAL MEMBRANE PROTEIN (AFU_ORTHOLOGUE AFUA_5G11245)"/>
    <property type="match status" value="1"/>
</dbReference>
<name>A0A6A6HFK9_VIRVR</name>
<evidence type="ECO:0000256" key="1">
    <source>
        <dbReference type="ARBA" id="ARBA00004141"/>
    </source>
</evidence>
<feature type="transmembrane region" description="Helical" evidence="6">
    <location>
        <begin position="48"/>
        <end position="68"/>
    </location>
</feature>
<organism evidence="8 9">
    <name type="scientific">Viridothelium virens</name>
    <name type="common">Speckled blister lichen</name>
    <name type="synonym">Trypethelium virens</name>
    <dbReference type="NCBI Taxonomy" id="1048519"/>
    <lineage>
        <taxon>Eukaryota</taxon>
        <taxon>Fungi</taxon>
        <taxon>Dikarya</taxon>
        <taxon>Ascomycota</taxon>
        <taxon>Pezizomycotina</taxon>
        <taxon>Dothideomycetes</taxon>
        <taxon>Dothideomycetes incertae sedis</taxon>
        <taxon>Trypetheliales</taxon>
        <taxon>Trypetheliaceae</taxon>
        <taxon>Viridothelium</taxon>
    </lineage>
</organism>
<dbReference type="GO" id="GO:0016020">
    <property type="term" value="C:membrane"/>
    <property type="evidence" value="ECO:0007669"/>
    <property type="project" value="UniProtKB-SubCell"/>
</dbReference>
<feature type="transmembrane region" description="Helical" evidence="6">
    <location>
        <begin position="179"/>
        <end position="204"/>
    </location>
</feature>
<proteinExistence type="inferred from homology"/>
<feature type="transmembrane region" description="Helical" evidence="6">
    <location>
        <begin position="133"/>
        <end position="154"/>
    </location>
</feature>
<dbReference type="AlphaFoldDB" id="A0A6A6HFK9"/>
<feature type="domain" description="Rhodopsin" evidence="7">
    <location>
        <begin position="32"/>
        <end position="256"/>
    </location>
</feature>
<gene>
    <name evidence="8" type="ORF">EV356DRAFT_530764</name>
</gene>
<keyword evidence="4 6" id="KW-0472">Membrane</keyword>
<dbReference type="Pfam" id="PF20684">
    <property type="entry name" value="Fung_rhodopsin"/>
    <property type="match status" value="1"/>
</dbReference>
<comment type="similarity">
    <text evidence="5">Belongs to the SAT4 family.</text>
</comment>
<dbReference type="EMBL" id="ML991783">
    <property type="protein sequence ID" value="KAF2236875.1"/>
    <property type="molecule type" value="Genomic_DNA"/>
</dbReference>
<evidence type="ECO:0000256" key="2">
    <source>
        <dbReference type="ARBA" id="ARBA00022692"/>
    </source>
</evidence>
<accession>A0A6A6HFK9</accession>
<evidence type="ECO:0000313" key="9">
    <source>
        <dbReference type="Proteomes" id="UP000800092"/>
    </source>
</evidence>
<evidence type="ECO:0000256" key="3">
    <source>
        <dbReference type="ARBA" id="ARBA00022989"/>
    </source>
</evidence>
<feature type="transmembrane region" description="Helical" evidence="6">
    <location>
        <begin position="98"/>
        <end position="121"/>
    </location>
</feature>
<keyword evidence="2 6" id="KW-0812">Transmembrane</keyword>
<keyword evidence="9" id="KW-1185">Reference proteome</keyword>
<evidence type="ECO:0000313" key="8">
    <source>
        <dbReference type="EMBL" id="KAF2236875.1"/>
    </source>
</evidence>
<evidence type="ECO:0000259" key="7">
    <source>
        <dbReference type="Pfam" id="PF20684"/>
    </source>
</evidence>
<dbReference type="PANTHER" id="PTHR33048:SF47">
    <property type="entry name" value="INTEGRAL MEMBRANE PROTEIN-RELATED"/>
    <property type="match status" value="1"/>
</dbReference>
<dbReference type="Proteomes" id="UP000800092">
    <property type="component" value="Unassembled WGS sequence"/>
</dbReference>
<reference evidence="8" key="1">
    <citation type="journal article" date="2020" name="Stud. Mycol.">
        <title>101 Dothideomycetes genomes: a test case for predicting lifestyles and emergence of pathogens.</title>
        <authorList>
            <person name="Haridas S."/>
            <person name="Albert R."/>
            <person name="Binder M."/>
            <person name="Bloem J."/>
            <person name="Labutti K."/>
            <person name="Salamov A."/>
            <person name="Andreopoulos B."/>
            <person name="Baker S."/>
            <person name="Barry K."/>
            <person name="Bills G."/>
            <person name="Bluhm B."/>
            <person name="Cannon C."/>
            <person name="Castanera R."/>
            <person name="Culley D."/>
            <person name="Daum C."/>
            <person name="Ezra D."/>
            <person name="Gonzalez J."/>
            <person name="Henrissat B."/>
            <person name="Kuo A."/>
            <person name="Liang C."/>
            <person name="Lipzen A."/>
            <person name="Lutzoni F."/>
            <person name="Magnuson J."/>
            <person name="Mondo S."/>
            <person name="Nolan M."/>
            <person name="Ohm R."/>
            <person name="Pangilinan J."/>
            <person name="Park H.-J."/>
            <person name="Ramirez L."/>
            <person name="Alfaro M."/>
            <person name="Sun H."/>
            <person name="Tritt A."/>
            <person name="Yoshinaga Y."/>
            <person name="Zwiers L.-H."/>
            <person name="Turgeon B."/>
            <person name="Goodwin S."/>
            <person name="Spatafora J."/>
            <person name="Crous P."/>
            <person name="Grigoriev I."/>
        </authorList>
    </citation>
    <scope>NUCLEOTIDE SEQUENCE</scope>
    <source>
        <strain evidence="8">Tuck. ex Michener</strain>
    </source>
</reference>
<sequence length="262" mass="29189">MTSTAPPEDEQPTSTIAISGLVIALAILFVALRFYIRISTKAGLGWDDFLLLAAVASTILTAVLVLWASAVNPHGNWVAEAIDPSYQFVAIDVFYSKLTFVASVLYFTIAGSTKLSILFMYNRIFSVNRQFRIQLYLASFMVLGWWVGCTVATLTNCIPLRYSWINALADPRYCFNFNIYWMAAGAVEVVIDIVILSLPVRVVLGLQLSRRNKATVAMIFLLGGFVVVTGIIRTILGYHRGHYREPLYSPVEVWTMLLQSQG</sequence>
<evidence type="ECO:0000256" key="4">
    <source>
        <dbReference type="ARBA" id="ARBA00023136"/>
    </source>
</evidence>
<comment type="subcellular location">
    <subcellularLocation>
        <location evidence="1">Membrane</location>
        <topology evidence="1">Multi-pass membrane protein</topology>
    </subcellularLocation>
</comment>
<feature type="transmembrane region" description="Helical" evidence="6">
    <location>
        <begin position="216"/>
        <end position="236"/>
    </location>
</feature>
<evidence type="ECO:0000256" key="6">
    <source>
        <dbReference type="SAM" id="Phobius"/>
    </source>
</evidence>
<feature type="transmembrane region" description="Helical" evidence="6">
    <location>
        <begin position="16"/>
        <end position="36"/>
    </location>
</feature>
<dbReference type="OrthoDB" id="5329176at2759"/>
<evidence type="ECO:0000256" key="5">
    <source>
        <dbReference type="ARBA" id="ARBA00038359"/>
    </source>
</evidence>